<feature type="region of interest" description="Disordered" evidence="1">
    <location>
        <begin position="1"/>
        <end position="24"/>
    </location>
</feature>
<evidence type="ECO:0000313" key="2">
    <source>
        <dbReference type="EMBL" id="KJA17022.1"/>
    </source>
</evidence>
<gene>
    <name evidence="2" type="ORF">HYPSUDRAFT_70972</name>
</gene>
<dbReference type="EMBL" id="KN817611">
    <property type="protein sequence ID" value="KJA17022.1"/>
    <property type="molecule type" value="Genomic_DNA"/>
</dbReference>
<dbReference type="AlphaFoldDB" id="A0A0D2KQV5"/>
<dbReference type="Proteomes" id="UP000054270">
    <property type="component" value="Unassembled WGS sequence"/>
</dbReference>
<sequence>MAEVQRTLTSTDSRATGAASQPASSNHAEVKYSPFLRFVLAPTSLDASLGLTECNIYDQTLLYASTDEPYFVVRSETDNDLTVMHRCLDPADVASIMAGTWEGDDCAIRWNTAARKERIQADADAKDGGHGQEGHRDGFCGASILHAAPLGVTRATQACRVFRAYDKDKPMNRRMVVRGEEFFWLHDDRTGQYELRVGRGGIFPPKWLIGRVIPVLTRKVHLEGAILWLNGEYAYLLQMCLFCTVVLMRNVYRPVE</sequence>
<name>A0A0D2KQV5_HYPSF</name>
<protein>
    <submittedName>
        <fullName evidence="2">Uncharacterized protein</fullName>
    </submittedName>
</protein>
<proteinExistence type="predicted"/>
<evidence type="ECO:0000313" key="3">
    <source>
        <dbReference type="Proteomes" id="UP000054270"/>
    </source>
</evidence>
<organism evidence="2 3">
    <name type="scientific">Hypholoma sublateritium (strain FD-334 SS-4)</name>
    <dbReference type="NCBI Taxonomy" id="945553"/>
    <lineage>
        <taxon>Eukaryota</taxon>
        <taxon>Fungi</taxon>
        <taxon>Dikarya</taxon>
        <taxon>Basidiomycota</taxon>
        <taxon>Agaricomycotina</taxon>
        <taxon>Agaricomycetes</taxon>
        <taxon>Agaricomycetidae</taxon>
        <taxon>Agaricales</taxon>
        <taxon>Agaricineae</taxon>
        <taxon>Strophariaceae</taxon>
        <taxon>Hypholoma</taxon>
    </lineage>
</organism>
<keyword evidence="3" id="KW-1185">Reference proteome</keyword>
<accession>A0A0D2KQV5</accession>
<reference evidence="3" key="1">
    <citation type="submission" date="2014-04" db="EMBL/GenBank/DDBJ databases">
        <title>Evolutionary Origins and Diversification of the Mycorrhizal Mutualists.</title>
        <authorList>
            <consortium name="DOE Joint Genome Institute"/>
            <consortium name="Mycorrhizal Genomics Consortium"/>
            <person name="Kohler A."/>
            <person name="Kuo A."/>
            <person name="Nagy L.G."/>
            <person name="Floudas D."/>
            <person name="Copeland A."/>
            <person name="Barry K.W."/>
            <person name="Cichocki N."/>
            <person name="Veneault-Fourrey C."/>
            <person name="LaButti K."/>
            <person name="Lindquist E.A."/>
            <person name="Lipzen A."/>
            <person name="Lundell T."/>
            <person name="Morin E."/>
            <person name="Murat C."/>
            <person name="Riley R."/>
            <person name="Ohm R."/>
            <person name="Sun H."/>
            <person name="Tunlid A."/>
            <person name="Henrissat B."/>
            <person name="Grigoriev I.V."/>
            <person name="Hibbett D.S."/>
            <person name="Martin F."/>
        </authorList>
    </citation>
    <scope>NUCLEOTIDE SEQUENCE [LARGE SCALE GENOMIC DNA]</scope>
    <source>
        <strain evidence="3">FD-334 SS-4</strain>
    </source>
</reference>
<evidence type="ECO:0000256" key="1">
    <source>
        <dbReference type="SAM" id="MobiDB-lite"/>
    </source>
</evidence>